<accession>A0ABD3GX22</accession>
<keyword evidence="3" id="KW-1185">Reference proteome</keyword>
<name>A0ABD3GX22_9MARC</name>
<feature type="compositionally biased region" description="Basic and acidic residues" evidence="1">
    <location>
        <begin position="23"/>
        <end position="32"/>
    </location>
</feature>
<evidence type="ECO:0000313" key="3">
    <source>
        <dbReference type="Proteomes" id="UP001633002"/>
    </source>
</evidence>
<comment type="caution">
    <text evidence="2">The sequence shown here is derived from an EMBL/GenBank/DDBJ whole genome shotgun (WGS) entry which is preliminary data.</text>
</comment>
<gene>
    <name evidence="2" type="ORF">R1sor_001842</name>
</gene>
<proteinExistence type="predicted"/>
<evidence type="ECO:0000256" key="1">
    <source>
        <dbReference type="SAM" id="MobiDB-lite"/>
    </source>
</evidence>
<reference evidence="2 3" key="1">
    <citation type="submission" date="2024-09" db="EMBL/GenBank/DDBJ databases">
        <title>Chromosome-scale assembly of Riccia sorocarpa.</title>
        <authorList>
            <person name="Paukszto L."/>
        </authorList>
    </citation>
    <scope>NUCLEOTIDE SEQUENCE [LARGE SCALE GENOMIC DNA]</scope>
    <source>
        <strain evidence="2">LP-2024</strain>
        <tissue evidence="2">Aerial parts of the thallus</tissue>
    </source>
</reference>
<sequence length="876" mass="101237">MRSARRSKTPTTTRINANPEWSEYEKTPEDNRNTSYRAVASWGEQEGNQTEEAAEMDARRVKQRAIEVNQDLNSLLEPFTFISLAADGESSRNQKGRRMIRTVKGDRKRKLQAHQRATTSEPIEFGLRDARDLTPVRVGPKFSRAQRRNGVLTWSRIDRVYTSDFEVLRIIHHAQFWASDHVPVSVELTGSEELQQKMEVCKSTYFKADHKVVEENLNRLRQVWEERTGEGTARSAMENFLLGWAGIRSEVKKLQYDKARQLTMLPEMEIRLQRLTQKIPSSLSAEEQEEMGRLIAEVRDLQAWRNHRWLLTGRENFLKDGEANSAYFFRRFKTRRNKVKIEKIRKEDGTWTQGPEEVKREVLKGFTQLYKKEPDTEEAQRARRKLMNSIHQTLTREQRIMLDECPSERELAESLALLPAGKSPGIDGFGKESMISLWPVVGTMYSQAMEEFWLQGEFPSSFKEGLLVLLPNVDDPETLGQWRPITMLNTTYKVIAKVASGGKVNIQKSKVLMIGKKREAPPWLTGWGLQIVGRNVQNQEGIQKRPLVGWDQVAVPERWGGLGVYELQLFQQALLVRTMLKAFANPEQTIWAPILQTVFLQSQHLDFASAVSMCALPRRLPGCPVAALLLEAWSDWISRLRWTPTGDRNLRTEDVFGGAFMLARAELDVTQAAELATKVRDWCQREGYHSLIQLKMLSPEELRVLTSGLPQEVTMVWSWLQEVRFVQTHEVFDPQEWTDATGDQIRVTWRGVQIYESMLTGKEAKQVEILNGKWRLNWGVQDWRGVVSWAIQAPGKQKWLNVWLLAVVWRVLWAERCVLKYHGKRNRVSSVKVAYSVMEELAARRHKIKEEARRFCAQQLIPILPVTPPRFLQLLE</sequence>
<dbReference type="Proteomes" id="UP001633002">
    <property type="component" value="Unassembled WGS sequence"/>
</dbReference>
<dbReference type="PANTHER" id="PTHR19446">
    <property type="entry name" value="REVERSE TRANSCRIPTASES"/>
    <property type="match status" value="1"/>
</dbReference>
<dbReference type="EMBL" id="JBJQOH010000006">
    <property type="protein sequence ID" value="KAL3683820.1"/>
    <property type="molecule type" value="Genomic_DNA"/>
</dbReference>
<evidence type="ECO:0000313" key="2">
    <source>
        <dbReference type="EMBL" id="KAL3683820.1"/>
    </source>
</evidence>
<organism evidence="2 3">
    <name type="scientific">Riccia sorocarpa</name>
    <dbReference type="NCBI Taxonomy" id="122646"/>
    <lineage>
        <taxon>Eukaryota</taxon>
        <taxon>Viridiplantae</taxon>
        <taxon>Streptophyta</taxon>
        <taxon>Embryophyta</taxon>
        <taxon>Marchantiophyta</taxon>
        <taxon>Marchantiopsida</taxon>
        <taxon>Marchantiidae</taxon>
        <taxon>Marchantiales</taxon>
        <taxon>Ricciaceae</taxon>
        <taxon>Riccia</taxon>
    </lineage>
</organism>
<feature type="region of interest" description="Disordered" evidence="1">
    <location>
        <begin position="1"/>
        <end position="32"/>
    </location>
</feature>
<protein>
    <recommendedName>
        <fullName evidence="4">Reverse transcriptase</fullName>
    </recommendedName>
</protein>
<evidence type="ECO:0008006" key="4">
    <source>
        <dbReference type="Google" id="ProtNLM"/>
    </source>
</evidence>
<dbReference type="AlphaFoldDB" id="A0ABD3GX22"/>